<evidence type="ECO:0000256" key="4">
    <source>
        <dbReference type="SAM" id="Coils"/>
    </source>
</evidence>
<name>A0ABW1SCB8_9PROT</name>
<evidence type="ECO:0000256" key="3">
    <source>
        <dbReference type="PROSITE-ProRule" id="PRU00169"/>
    </source>
</evidence>
<sequence>MTDHVRPDPITICIVDDEPLARRRLTQLLADLSDIEIVASACDGRDALGKVSSHKPELLLLDIEMPHVDGFDVIETLQTTGDVTAPPLIIFTTAFPDFAAQAYETGAIDFLTKPVQPERLAIALERARSALLARDAMARLELLQSRLDSLRRDRAAIELQNPIWVASRGDMVRIFPRDIDHITAEGEYVSLHVGENRYLQRGVISRFLEEVDDPELIRVHRSHAVRRDRIERTSRNQWGAPLLHLSNGAVIPVGRKYLDVLKRL</sequence>
<keyword evidence="1 3" id="KW-0597">Phosphoprotein</keyword>
<evidence type="ECO:0000313" key="8">
    <source>
        <dbReference type="Proteomes" id="UP001596303"/>
    </source>
</evidence>
<dbReference type="SMART" id="SM00850">
    <property type="entry name" value="LytTR"/>
    <property type="match status" value="1"/>
</dbReference>
<dbReference type="Pfam" id="PF04397">
    <property type="entry name" value="LytTR"/>
    <property type="match status" value="1"/>
</dbReference>
<dbReference type="Pfam" id="PF00072">
    <property type="entry name" value="Response_reg"/>
    <property type="match status" value="1"/>
</dbReference>
<gene>
    <name evidence="7" type="ORF">ACFQDM_14115</name>
</gene>
<dbReference type="InterPro" id="IPR011006">
    <property type="entry name" value="CheY-like_superfamily"/>
</dbReference>
<protein>
    <submittedName>
        <fullName evidence="7">LytR/AlgR family response regulator transcription factor</fullName>
    </submittedName>
</protein>
<dbReference type="Gene3D" id="3.40.50.2300">
    <property type="match status" value="1"/>
</dbReference>
<keyword evidence="8" id="KW-1185">Reference proteome</keyword>
<dbReference type="Gene3D" id="2.40.50.1020">
    <property type="entry name" value="LytTr DNA-binding domain"/>
    <property type="match status" value="1"/>
</dbReference>
<dbReference type="Proteomes" id="UP001596303">
    <property type="component" value="Unassembled WGS sequence"/>
</dbReference>
<dbReference type="InterPro" id="IPR001789">
    <property type="entry name" value="Sig_transdc_resp-reg_receiver"/>
</dbReference>
<evidence type="ECO:0000256" key="1">
    <source>
        <dbReference type="ARBA" id="ARBA00022553"/>
    </source>
</evidence>
<reference evidence="8" key="1">
    <citation type="journal article" date="2019" name="Int. J. Syst. Evol. Microbiol.">
        <title>The Global Catalogue of Microorganisms (GCM) 10K type strain sequencing project: providing services to taxonomists for standard genome sequencing and annotation.</title>
        <authorList>
            <consortium name="The Broad Institute Genomics Platform"/>
            <consortium name="The Broad Institute Genome Sequencing Center for Infectious Disease"/>
            <person name="Wu L."/>
            <person name="Ma J."/>
        </authorList>
    </citation>
    <scope>NUCLEOTIDE SEQUENCE [LARGE SCALE GENOMIC DNA]</scope>
    <source>
        <strain evidence="8">CGMCC-1.15741</strain>
    </source>
</reference>
<dbReference type="InterPro" id="IPR007492">
    <property type="entry name" value="LytTR_DNA-bd_dom"/>
</dbReference>
<feature type="domain" description="HTH LytTR-type" evidence="6">
    <location>
        <begin position="163"/>
        <end position="264"/>
    </location>
</feature>
<organism evidence="7 8">
    <name type="scientific">Ponticaulis profundi</name>
    <dbReference type="NCBI Taxonomy" id="2665222"/>
    <lineage>
        <taxon>Bacteria</taxon>
        <taxon>Pseudomonadati</taxon>
        <taxon>Pseudomonadota</taxon>
        <taxon>Alphaproteobacteria</taxon>
        <taxon>Hyphomonadales</taxon>
        <taxon>Hyphomonadaceae</taxon>
        <taxon>Ponticaulis</taxon>
    </lineage>
</organism>
<dbReference type="PROSITE" id="PS50930">
    <property type="entry name" value="HTH_LYTTR"/>
    <property type="match status" value="1"/>
</dbReference>
<dbReference type="SMART" id="SM00448">
    <property type="entry name" value="REC"/>
    <property type="match status" value="1"/>
</dbReference>
<evidence type="ECO:0000259" key="6">
    <source>
        <dbReference type="PROSITE" id="PS50930"/>
    </source>
</evidence>
<dbReference type="RefSeq" id="WP_377380074.1">
    <property type="nucleotide sequence ID" value="NZ_JBHSSW010000028.1"/>
</dbReference>
<dbReference type="EMBL" id="JBHSSW010000028">
    <property type="protein sequence ID" value="MFC6199217.1"/>
    <property type="molecule type" value="Genomic_DNA"/>
</dbReference>
<dbReference type="SUPFAM" id="SSF52172">
    <property type="entry name" value="CheY-like"/>
    <property type="match status" value="1"/>
</dbReference>
<evidence type="ECO:0000313" key="7">
    <source>
        <dbReference type="EMBL" id="MFC6199217.1"/>
    </source>
</evidence>
<accession>A0ABW1SCB8</accession>
<keyword evidence="4" id="KW-0175">Coiled coil</keyword>
<comment type="caution">
    <text evidence="7">The sequence shown here is derived from an EMBL/GenBank/DDBJ whole genome shotgun (WGS) entry which is preliminary data.</text>
</comment>
<evidence type="ECO:0000259" key="5">
    <source>
        <dbReference type="PROSITE" id="PS50110"/>
    </source>
</evidence>
<feature type="modified residue" description="4-aspartylphosphate" evidence="3">
    <location>
        <position position="62"/>
    </location>
</feature>
<dbReference type="PROSITE" id="PS50110">
    <property type="entry name" value="RESPONSE_REGULATORY"/>
    <property type="match status" value="1"/>
</dbReference>
<keyword evidence="2" id="KW-0902">Two-component regulatory system</keyword>
<feature type="domain" description="Response regulatory" evidence="5">
    <location>
        <begin position="11"/>
        <end position="128"/>
    </location>
</feature>
<feature type="coiled-coil region" evidence="4">
    <location>
        <begin position="133"/>
        <end position="160"/>
    </location>
</feature>
<dbReference type="PANTHER" id="PTHR44591">
    <property type="entry name" value="STRESS RESPONSE REGULATOR PROTEIN 1"/>
    <property type="match status" value="1"/>
</dbReference>
<dbReference type="PANTHER" id="PTHR44591:SF14">
    <property type="entry name" value="PROTEIN PILG"/>
    <property type="match status" value="1"/>
</dbReference>
<dbReference type="InterPro" id="IPR050595">
    <property type="entry name" value="Bact_response_regulator"/>
</dbReference>
<evidence type="ECO:0000256" key="2">
    <source>
        <dbReference type="ARBA" id="ARBA00023012"/>
    </source>
</evidence>
<proteinExistence type="predicted"/>